<evidence type="ECO:0000256" key="3">
    <source>
        <dbReference type="SAM" id="MobiDB-lite"/>
    </source>
</evidence>
<gene>
    <name evidence="4" type="ordered locus">XfasM23_1139</name>
</gene>
<keyword evidence="2" id="KW-0233">DNA recombination</keyword>
<evidence type="ECO:0000256" key="1">
    <source>
        <dbReference type="ARBA" id="ARBA00023125"/>
    </source>
</evidence>
<dbReference type="Proteomes" id="UP000001698">
    <property type="component" value="Chromosome"/>
</dbReference>
<dbReference type="InterPro" id="IPR010998">
    <property type="entry name" value="Integrase_recombinase_N"/>
</dbReference>
<dbReference type="AlphaFoldDB" id="B2I5C2"/>
<dbReference type="GO" id="GO:0006310">
    <property type="term" value="P:DNA recombination"/>
    <property type="evidence" value="ECO:0007669"/>
    <property type="project" value="UniProtKB-KW"/>
</dbReference>
<dbReference type="RefSeq" id="WP_011097922.1">
    <property type="nucleotide sequence ID" value="NC_010577.1"/>
</dbReference>
<protein>
    <submittedName>
        <fullName evidence="4">Phage-related integrase</fullName>
    </submittedName>
</protein>
<dbReference type="Gene3D" id="1.10.150.130">
    <property type="match status" value="1"/>
</dbReference>
<evidence type="ECO:0000256" key="2">
    <source>
        <dbReference type="ARBA" id="ARBA00023172"/>
    </source>
</evidence>
<feature type="region of interest" description="Disordered" evidence="3">
    <location>
        <begin position="371"/>
        <end position="397"/>
    </location>
</feature>
<dbReference type="InterPro" id="IPR013762">
    <property type="entry name" value="Integrase-like_cat_sf"/>
</dbReference>
<organism evidence="4 5">
    <name type="scientific">Xylella fastidiosa (strain M23)</name>
    <dbReference type="NCBI Taxonomy" id="405441"/>
    <lineage>
        <taxon>Bacteria</taxon>
        <taxon>Pseudomonadati</taxon>
        <taxon>Pseudomonadota</taxon>
        <taxon>Gammaproteobacteria</taxon>
        <taxon>Lysobacterales</taxon>
        <taxon>Lysobacteraceae</taxon>
        <taxon>Xylella</taxon>
    </lineage>
</organism>
<feature type="compositionally biased region" description="Basic and acidic residues" evidence="3">
    <location>
        <begin position="371"/>
        <end position="384"/>
    </location>
</feature>
<accession>B2I5C2</accession>
<dbReference type="SUPFAM" id="SSF56349">
    <property type="entry name" value="DNA breaking-rejoining enzymes"/>
    <property type="match status" value="1"/>
</dbReference>
<sequence length="397" mass="45259">MPRPRKYHPSIPPHIDQSKIPKGIYWGDGRWYTLIPHPEGGRHQKRTIAGRAARLSDLHAIIEQQHTGNVKGTVGDVFNQFHHSSEFAGLAKATQKDYQWCAQAIQSFLLKDNTTLGSKAVNRLNVPTWQRLVEVIAQGRPAQGDSEAIQPAPSKANHMLRYARRAFAWGIRHGHCTTNPAHGVKQAKERARYRMPDLKTFAAIHAFAAERGQRQAHSIGSVAPYLAAAMTFAYGLRLRGIEVCTLTDAHHKPEGILSNRRKGSRDNITRWNDELRSAWDWLVQYRAARWASHKRATPLRPENRFLFVNQSGARLSKSSLDTAWQRMIVMAIMEGVITEEERFSLHGLKHRGITDSEDKRSGGHRTEVMRERYDHEIPIVEPPKKPGFSRSLHRRYK</sequence>
<evidence type="ECO:0000313" key="5">
    <source>
        <dbReference type="Proteomes" id="UP000001698"/>
    </source>
</evidence>
<evidence type="ECO:0000313" key="4">
    <source>
        <dbReference type="EMBL" id="ACB92567.1"/>
    </source>
</evidence>
<dbReference type="InterPro" id="IPR011010">
    <property type="entry name" value="DNA_brk_join_enz"/>
</dbReference>
<reference evidence="4 5" key="1">
    <citation type="journal article" date="2010" name="J. Bacteriol.">
        <title>Whole genome sequences of two Xylella fastidiosa strains (M12 and M23) causing almond leaf scorch disease in California.</title>
        <authorList>
            <person name="Chen J."/>
            <person name="Xie G."/>
            <person name="Han S."/>
            <person name="Chertkov O."/>
            <person name="Sims D."/>
            <person name="Civerolo E.L."/>
        </authorList>
    </citation>
    <scope>NUCLEOTIDE SEQUENCE [LARGE SCALE GENOMIC DNA]</scope>
    <source>
        <strain evidence="4 5">M23</strain>
    </source>
</reference>
<dbReference type="KEGG" id="xfn:XfasM23_1139"/>
<dbReference type="HOGENOM" id="CLU_069353_0_0_6"/>
<keyword evidence="1" id="KW-0238">DNA-binding</keyword>
<name>B2I5C2_XYLF2</name>
<dbReference type="Gene3D" id="1.10.443.10">
    <property type="entry name" value="Intergrase catalytic core"/>
    <property type="match status" value="1"/>
</dbReference>
<proteinExistence type="predicted"/>
<dbReference type="GO" id="GO:0003677">
    <property type="term" value="F:DNA binding"/>
    <property type="evidence" value="ECO:0007669"/>
    <property type="project" value="UniProtKB-KW"/>
</dbReference>
<dbReference type="GO" id="GO:0015074">
    <property type="term" value="P:DNA integration"/>
    <property type="evidence" value="ECO:0007669"/>
    <property type="project" value="InterPro"/>
</dbReference>
<dbReference type="EMBL" id="CP001011">
    <property type="protein sequence ID" value="ACB92567.1"/>
    <property type="molecule type" value="Genomic_DNA"/>
</dbReference>